<proteinExistence type="predicted"/>
<evidence type="ECO:0000256" key="1">
    <source>
        <dbReference type="SAM" id="MobiDB-lite"/>
    </source>
</evidence>
<feature type="compositionally biased region" description="Basic and acidic residues" evidence="1">
    <location>
        <begin position="86"/>
        <end position="96"/>
    </location>
</feature>
<dbReference type="InterPro" id="IPR025161">
    <property type="entry name" value="IS402-like_dom"/>
</dbReference>
<name>A0A0F0M1G7_9MICO</name>
<comment type="caution">
    <text evidence="3">The sequence shown here is derived from an EMBL/GenBank/DDBJ whole genome shotgun (WGS) entry which is preliminary data.</text>
</comment>
<protein>
    <recommendedName>
        <fullName evidence="2">Insertion element IS402-like domain-containing protein</fullName>
    </recommendedName>
</protein>
<reference evidence="3 4" key="1">
    <citation type="submission" date="2015-02" db="EMBL/GenBank/DDBJ databases">
        <title>Draft genome sequences of ten Microbacterium spp. with emphasis on heavy metal contaminated environments.</title>
        <authorList>
            <person name="Corretto E."/>
        </authorList>
    </citation>
    <scope>NUCLEOTIDE SEQUENCE [LARGE SCALE GENOMIC DNA]</scope>
    <source>
        <strain evidence="3 4">DSM 18659</strain>
    </source>
</reference>
<sequence>MVEGIIYRYRTGIAWRDLPGCFGPWQTVWKRHRRFSGDGTWDKIHSVLLAHADAAGLIDWEVSVDSTINRAHQHATNLPRDTGGPDELHESAHRAA</sequence>
<dbReference type="PATRIC" id="fig|400772.4.peg.7"/>
<organism evidence="3 4">
    <name type="scientific">Microbacterium ginsengisoli</name>
    <dbReference type="NCBI Taxonomy" id="400772"/>
    <lineage>
        <taxon>Bacteria</taxon>
        <taxon>Bacillati</taxon>
        <taxon>Actinomycetota</taxon>
        <taxon>Actinomycetes</taxon>
        <taxon>Micrococcales</taxon>
        <taxon>Microbacteriaceae</taxon>
        <taxon>Microbacterium</taxon>
    </lineage>
</organism>
<dbReference type="AlphaFoldDB" id="A0A0F0M1G7"/>
<dbReference type="EMBL" id="JYIY01000005">
    <property type="protein sequence ID" value="KJL45909.1"/>
    <property type="molecule type" value="Genomic_DNA"/>
</dbReference>
<evidence type="ECO:0000259" key="2">
    <source>
        <dbReference type="Pfam" id="PF13340"/>
    </source>
</evidence>
<keyword evidence="4" id="KW-1185">Reference proteome</keyword>
<dbReference type="Proteomes" id="UP000033451">
    <property type="component" value="Unassembled WGS sequence"/>
</dbReference>
<dbReference type="PANTHER" id="PTHR46637">
    <property type="entry name" value="TIS1421-TRANSPOSASE PROTEIN A"/>
    <property type="match status" value="1"/>
</dbReference>
<feature type="domain" description="Insertion element IS402-like" evidence="2">
    <location>
        <begin position="1"/>
        <end position="45"/>
    </location>
</feature>
<dbReference type="STRING" id="400772.RR49_00006"/>
<feature type="region of interest" description="Disordered" evidence="1">
    <location>
        <begin position="73"/>
        <end position="96"/>
    </location>
</feature>
<accession>A0A0F0M1G7</accession>
<evidence type="ECO:0000313" key="4">
    <source>
        <dbReference type="Proteomes" id="UP000033451"/>
    </source>
</evidence>
<gene>
    <name evidence="3" type="ORF">RR49_00006</name>
</gene>
<dbReference type="InterPro" id="IPR052909">
    <property type="entry name" value="Transposase_6_like"/>
</dbReference>
<dbReference type="PANTHER" id="PTHR46637:SF1">
    <property type="entry name" value="BLL5188 PROTEIN"/>
    <property type="match status" value="1"/>
</dbReference>
<evidence type="ECO:0000313" key="3">
    <source>
        <dbReference type="EMBL" id="KJL45909.1"/>
    </source>
</evidence>
<dbReference type="Pfam" id="PF13340">
    <property type="entry name" value="DUF4096"/>
    <property type="match status" value="1"/>
</dbReference>